<dbReference type="Gene3D" id="1.50.10.10">
    <property type="match status" value="1"/>
</dbReference>
<dbReference type="InterPro" id="IPR052043">
    <property type="entry name" value="PolySaccharide_Degr_Enz"/>
</dbReference>
<dbReference type="InterPro" id="IPR010905">
    <property type="entry name" value="Glyco_hydro_88"/>
</dbReference>
<proteinExistence type="predicted"/>
<sequence length="771" mass="87913">MHQKPKRKELKVIRYFHKHDVIAERVNDSIPAVLNAIAQRYIGEHPQHGVQLRIHRQDGFRRTGDYRYEMDLDRRWPNAKAGQYVNVWGKLWSEQDTVLNTGLNCQSPVTIYANEDEVFKSELLQELFPERRTAIPLPVRQGWNDIVLRFVKTEVGFGGTYGTGSFKNFPLHFLTPGPDREGEEGWLYSEPFDEEEGLRLPDRHMHEADTGLSWFPRRQWSEAESKAGNFGRIFGEKQTSGTVYAWSRLERLRPSAEPIILEGRHDGTLTLYANGIQVYASPDSSTFRIELQNIQSGIDLIACSRTPAADAEPNHTDLAVANVSAITWGFRLDDPQVGAWRLRLPHQVAGYAGKWLYAGVFPKGREPDPSRMITTSRVFDDGVFGTYWQADLPGGAIRPFLENTHYGKWNYPLGVTLLGLLRVGRELNRPAYIHYTLDHIGLSSSLDRYALWDRQTYGAAGVNNQLSAIDSLDDCGSFGATMLEAMEHGDIPDGRAVADRIARYMAEDQERLPDGAFYRVRGSGETRQETMWCDDLYMSTPFLMRYGRLTGEHAHWDDAINQFLRFRDYLFLPEQGIMSHVYDFVRGRATGIPWGRGNGWVLFSLTELLTVLPEEHERREELLAFYRELCRGSLALQGENGLWHQVLDRTDSYEETSCTSMFVYAFARGIRLGWLEEPEAYLDSVRKAWEGMTRISIDWKGNIYGVCRGSGYSFTALYYRDDLGWNLNDTHGIGIVLLAGTELLRLKRELPDLPDDKTESAHRGIGTAAQV</sequence>
<dbReference type="SUPFAM" id="SSF48208">
    <property type="entry name" value="Six-hairpin glycosidases"/>
    <property type="match status" value="1"/>
</dbReference>
<gene>
    <name evidence="2" type="ORF">GCM10007362_02840</name>
</gene>
<keyword evidence="3" id="KW-1185">Reference proteome</keyword>
<dbReference type="Pfam" id="PF07470">
    <property type="entry name" value="Glyco_hydro_88"/>
    <property type="match status" value="1"/>
</dbReference>
<evidence type="ECO:0000313" key="3">
    <source>
        <dbReference type="Proteomes" id="UP000605427"/>
    </source>
</evidence>
<accession>A0ABQ1ZMN7</accession>
<dbReference type="PANTHER" id="PTHR33886">
    <property type="entry name" value="UNSATURATED RHAMNOGALACTURONAN HYDROLASE (EUROFUNG)"/>
    <property type="match status" value="1"/>
</dbReference>
<dbReference type="Proteomes" id="UP000605427">
    <property type="component" value="Unassembled WGS sequence"/>
</dbReference>
<keyword evidence="1" id="KW-0378">Hydrolase</keyword>
<dbReference type="PANTHER" id="PTHR33886:SF8">
    <property type="entry name" value="UNSATURATED RHAMNOGALACTURONAN HYDROLASE (EUROFUNG)"/>
    <property type="match status" value="1"/>
</dbReference>
<evidence type="ECO:0000256" key="1">
    <source>
        <dbReference type="ARBA" id="ARBA00022801"/>
    </source>
</evidence>
<comment type="caution">
    <text evidence="2">The sequence shown here is derived from an EMBL/GenBank/DDBJ whole genome shotgun (WGS) entry which is preliminary data.</text>
</comment>
<dbReference type="InterPro" id="IPR008928">
    <property type="entry name" value="6-hairpin_glycosidase_sf"/>
</dbReference>
<protein>
    <recommendedName>
        <fullName evidence="4">Glycosyl hydrolase</fullName>
    </recommendedName>
</protein>
<name>A0ABQ1ZMN7_9BACL</name>
<dbReference type="RefSeq" id="WP_172238011.1">
    <property type="nucleotide sequence ID" value="NZ_BMDD01000001.1"/>
</dbReference>
<dbReference type="InterPro" id="IPR012341">
    <property type="entry name" value="6hp_glycosidase-like_sf"/>
</dbReference>
<evidence type="ECO:0008006" key="4">
    <source>
        <dbReference type="Google" id="ProtNLM"/>
    </source>
</evidence>
<reference evidence="3" key="1">
    <citation type="journal article" date="2019" name="Int. J. Syst. Evol. Microbiol.">
        <title>The Global Catalogue of Microorganisms (GCM) 10K type strain sequencing project: providing services to taxonomists for standard genome sequencing and annotation.</title>
        <authorList>
            <consortium name="The Broad Institute Genomics Platform"/>
            <consortium name="The Broad Institute Genome Sequencing Center for Infectious Disease"/>
            <person name="Wu L."/>
            <person name="Ma J."/>
        </authorList>
    </citation>
    <scope>NUCLEOTIDE SEQUENCE [LARGE SCALE GENOMIC DNA]</scope>
    <source>
        <strain evidence="3">CCM 8702</strain>
    </source>
</reference>
<evidence type="ECO:0000313" key="2">
    <source>
        <dbReference type="EMBL" id="GGH68629.1"/>
    </source>
</evidence>
<dbReference type="EMBL" id="BMDD01000001">
    <property type="protein sequence ID" value="GGH68629.1"/>
    <property type="molecule type" value="Genomic_DNA"/>
</dbReference>
<organism evidence="2 3">
    <name type="scientific">Saccharibacillus endophyticus</name>
    <dbReference type="NCBI Taxonomy" id="2060666"/>
    <lineage>
        <taxon>Bacteria</taxon>
        <taxon>Bacillati</taxon>
        <taxon>Bacillota</taxon>
        <taxon>Bacilli</taxon>
        <taxon>Bacillales</taxon>
        <taxon>Paenibacillaceae</taxon>
        <taxon>Saccharibacillus</taxon>
    </lineage>
</organism>